<evidence type="ECO:0000313" key="1">
    <source>
        <dbReference type="EMBL" id="MDJ1129872.1"/>
    </source>
</evidence>
<reference evidence="1" key="1">
    <citation type="submission" date="2023-05" db="EMBL/GenBank/DDBJ databases">
        <title>[olsenella] sp. nov., isolated from a pig farm feces dump.</title>
        <authorList>
            <person name="Chang Y.-H."/>
        </authorList>
    </citation>
    <scope>NUCLEOTIDE SEQUENCE</scope>
    <source>
        <strain evidence="1">YH-ols2217</strain>
    </source>
</reference>
<name>A0ABT6ZLE4_9ACTN</name>
<dbReference type="Pfam" id="PF12668">
    <property type="entry name" value="DUF3791"/>
    <property type="match status" value="1"/>
</dbReference>
<organism evidence="1 2">
    <name type="scientific">Kribbibacterium absianum</name>
    <dbReference type="NCBI Taxonomy" id="3044210"/>
    <lineage>
        <taxon>Bacteria</taxon>
        <taxon>Bacillati</taxon>
        <taxon>Actinomycetota</taxon>
        <taxon>Coriobacteriia</taxon>
        <taxon>Coriobacteriales</taxon>
        <taxon>Kribbibacteriaceae</taxon>
        <taxon>Kribbibacterium</taxon>
    </lineage>
</organism>
<evidence type="ECO:0000313" key="2">
    <source>
        <dbReference type="Proteomes" id="UP001431693"/>
    </source>
</evidence>
<dbReference type="RefSeq" id="WP_283712993.1">
    <property type="nucleotide sequence ID" value="NZ_JASJEW010000002.1"/>
</dbReference>
<dbReference type="InterPro" id="IPR024269">
    <property type="entry name" value="DUF3791"/>
</dbReference>
<comment type="caution">
    <text evidence="1">The sequence shown here is derived from an EMBL/GenBank/DDBJ whole genome shotgun (WGS) entry which is preliminary data.</text>
</comment>
<gene>
    <name evidence="1" type="ORF">QJ043_07255</name>
</gene>
<proteinExistence type="predicted"/>
<accession>A0ABT6ZLE4</accession>
<sequence length="69" mass="8065">MSKEGAFFAYLLEHYAEDRGRTAPDVLRQWQSLGVDGLIFDMYEIYHVERLENAYEDIDAIVAERLARP</sequence>
<keyword evidence="2" id="KW-1185">Reference proteome</keyword>
<dbReference type="EMBL" id="JASJEX010000003">
    <property type="protein sequence ID" value="MDJ1129872.1"/>
    <property type="molecule type" value="Genomic_DNA"/>
</dbReference>
<protein>
    <submittedName>
        <fullName evidence="1">DUF3791 domain-containing protein</fullName>
    </submittedName>
</protein>
<dbReference type="Proteomes" id="UP001431693">
    <property type="component" value="Unassembled WGS sequence"/>
</dbReference>